<reference evidence="4 5" key="1">
    <citation type="submission" date="2020-08" db="EMBL/GenBank/DDBJ databases">
        <title>Genomic Encyclopedia of Type Strains, Phase IV (KMG-IV): sequencing the most valuable type-strain genomes for metagenomic binning, comparative biology and taxonomic classification.</title>
        <authorList>
            <person name="Goeker M."/>
        </authorList>
    </citation>
    <scope>NUCLEOTIDE SEQUENCE [LARGE SCALE GENOMIC DNA]</scope>
    <source>
        <strain evidence="4 5">DSM 27057</strain>
    </source>
</reference>
<dbReference type="Proteomes" id="UP000548867">
    <property type="component" value="Unassembled WGS sequence"/>
</dbReference>
<gene>
    <name evidence="4" type="ORF">GGR38_001340</name>
</gene>
<dbReference type="GO" id="GO:0016829">
    <property type="term" value="F:lyase activity"/>
    <property type="evidence" value="ECO:0007669"/>
    <property type="project" value="InterPro"/>
</dbReference>
<name>A0A7W6CHF2_9SPHN</name>
<keyword evidence="5" id="KW-1185">Reference proteome</keyword>
<comment type="subcellular location">
    <subcellularLocation>
        <location evidence="1">Cell envelope</location>
    </subcellularLocation>
</comment>
<comment type="caution">
    <text evidence="4">The sequence shown here is derived from an EMBL/GenBank/DDBJ whole genome shotgun (WGS) entry which is preliminary data.</text>
</comment>
<evidence type="ECO:0000313" key="4">
    <source>
        <dbReference type="EMBL" id="MBB3954413.1"/>
    </source>
</evidence>
<feature type="domain" description="Heparinase II/III-like C-terminal" evidence="3">
    <location>
        <begin position="363"/>
        <end position="618"/>
    </location>
</feature>
<dbReference type="RefSeq" id="WP_183623882.1">
    <property type="nucleotide sequence ID" value="NZ_JACIDX010000004.1"/>
</dbReference>
<dbReference type="Gene3D" id="1.50.10.100">
    <property type="entry name" value="Chondroitin AC/alginate lyase"/>
    <property type="match status" value="1"/>
</dbReference>
<dbReference type="Gene3D" id="2.70.98.70">
    <property type="match status" value="1"/>
</dbReference>
<protein>
    <submittedName>
        <fullName evidence="4">Putative heparinase superfamily protein</fullName>
    </submittedName>
</protein>
<feature type="region of interest" description="Disordered" evidence="2">
    <location>
        <begin position="1"/>
        <end position="32"/>
    </location>
</feature>
<sequence length="624" mass="65789">MNLDMSAQGKPRKAGKGKGQAIPLPTLDEGESVETNEASAQVVEPGRALALADFTPPSLGAGERLIRLAYRIGVPGQVLTAPFRKPARPKLLATVTNPLAGDKAAGAALRSGHFLVHGLKQPIAQLDLAGAGRLVPPLERMVHGFHWMADLEAAGPREQVSPVAERILAAWLMANPKPPSRPGKGPAWTVAYTGARLLGWLVHAPLLLSGDDKTLRVQTLGAMADHARWLDRHVAKGEDTLAQVAGWCAIVAAGLLLPDGRPRRLYGEAGLIASLGELLGDDGGCMARSPLGQMEAIALLVQLIACYRATRREPPAALESILSLMVPPLLALTHGDGALGSWQGGWAVSASDVSSLIAATGVRTRPLREVRQWGYQRVVAGKSVMQFDAAPPPLTRHARNGCASTLAFELSHAGQRVIINCGGGAAAGGLMPVRLDQGLRATAAHSTLVLDDANSTAVLINGGLGSGVAEVEVDRRSIEGERNGSSGRTWGATRLEASHDGYAGRYGLTHRRILILRDDGTELRGEDLLVPTGRKGKRGMVSYALRFHLGPGIEVGLSDDKQGVGMALPDGSYWQFRSGGGEIAIEESIWADGQGRPVPVQQLVIQGMVSRGGGSFSWILKKMG</sequence>
<accession>A0A7W6CHF2</accession>
<proteinExistence type="predicted"/>
<dbReference type="InterPro" id="IPR012480">
    <property type="entry name" value="Hepar_II_III_C"/>
</dbReference>
<dbReference type="EMBL" id="JACIDX010000004">
    <property type="protein sequence ID" value="MBB3954413.1"/>
    <property type="molecule type" value="Genomic_DNA"/>
</dbReference>
<organism evidence="4 5">
    <name type="scientific">Novosphingobium sediminicola</name>
    <dbReference type="NCBI Taxonomy" id="563162"/>
    <lineage>
        <taxon>Bacteria</taxon>
        <taxon>Pseudomonadati</taxon>
        <taxon>Pseudomonadota</taxon>
        <taxon>Alphaproteobacteria</taxon>
        <taxon>Sphingomonadales</taxon>
        <taxon>Sphingomonadaceae</taxon>
        <taxon>Novosphingobium</taxon>
    </lineage>
</organism>
<evidence type="ECO:0000259" key="3">
    <source>
        <dbReference type="Pfam" id="PF07940"/>
    </source>
</evidence>
<dbReference type="AlphaFoldDB" id="A0A7W6CHF2"/>
<dbReference type="Pfam" id="PF07940">
    <property type="entry name" value="Hepar_II_III_C"/>
    <property type="match status" value="1"/>
</dbReference>
<dbReference type="InterPro" id="IPR008929">
    <property type="entry name" value="Chondroitin_lyas"/>
</dbReference>
<evidence type="ECO:0000313" key="5">
    <source>
        <dbReference type="Proteomes" id="UP000548867"/>
    </source>
</evidence>
<dbReference type="GO" id="GO:0030313">
    <property type="term" value="C:cell envelope"/>
    <property type="evidence" value="ECO:0007669"/>
    <property type="project" value="UniProtKB-SubCell"/>
</dbReference>
<evidence type="ECO:0000256" key="1">
    <source>
        <dbReference type="ARBA" id="ARBA00004196"/>
    </source>
</evidence>
<evidence type="ECO:0000256" key="2">
    <source>
        <dbReference type="SAM" id="MobiDB-lite"/>
    </source>
</evidence>